<dbReference type="Proteomes" id="UP001189429">
    <property type="component" value="Unassembled WGS sequence"/>
</dbReference>
<reference evidence="2" key="1">
    <citation type="submission" date="2023-10" db="EMBL/GenBank/DDBJ databases">
        <authorList>
            <person name="Chen Y."/>
            <person name="Shah S."/>
            <person name="Dougan E. K."/>
            <person name="Thang M."/>
            <person name="Chan C."/>
        </authorList>
    </citation>
    <scope>NUCLEOTIDE SEQUENCE [LARGE SCALE GENOMIC DNA]</scope>
</reference>
<proteinExistence type="predicted"/>
<evidence type="ECO:0008006" key="4">
    <source>
        <dbReference type="Google" id="ProtNLM"/>
    </source>
</evidence>
<evidence type="ECO:0000313" key="3">
    <source>
        <dbReference type="Proteomes" id="UP001189429"/>
    </source>
</evidence>
<feature type="region of interest" description="Disordered" evidence="1">
    <location>
        <begin position="773"/>
        <end position="801"/>
    </location>
</feature>
<evidence type="ECO:0000313" key="2">
    <source>
        <dbReference type="EMBL" id="CAK0847441.1"/>
    </source>
</evidence>
<dbReference type="EMBL" id="CAUYUJ010014900">
    <property type="protein sequence ID" value="CAK0847441.1"/>
    <property type="molecule type" value="Genomic_DNA"/>
</dbReference>
<feature type="region of interest" description="Disordered" evidence="1">
    <location>
        <begin position="574"/>
        <end position="603"/>
    </location>
</feature>
<keyword evidence="3" id="KW-1185">Reference proteome</keyword>
<gene>
    <name evidence="2" type="ORF">PCOR1329_LOCUS40639</name>
</gene>
<organism evidence="2 3">
    <name type="scientific">Prorocentrum cordatum</name>
    <dbReference type="NCBI Taxonomy" id="2364126"/>
    <lineage>
        <taxon>Eukaryota</taxon>
        <taxon>Sar</taxon>
        <taxon>Alveolata</taxon>
        <taxon>Dinophyceae</taxon>
        <taxon>Prorocentrales</taxon>
        <taxon>Prorocentraceae</taxon>
        <taxon>Prorocentrum</taxon>
    </lineage>
</organism>
<feature type="region of interest" description="Disordered" evidence="1">
    <location>
        <begin position="492"/>
        <end position="519"/>
    </location>
</feature>
<protein>
    <recommendedName>
        <fullName evidence="4">BRO1 domain-containing protein</fullName>
    </recommendedName>
</protein>
<name>A0ABN9TQF4_9DINO</name>
<evidence type="ECO:0000256" key="1">
    <source>
        <dbReference type="SAM" id="MobiDB-lite"/>
    </source>
</evidence>
<feature type="compositionally biased region" description="Low complexity" evidence="1">
    <location>
        <begin position="791"/>
        <end position="801"/>
    </location>
</feature>
<accession>A0ABN9TQF4</accession>
<sequence>MREFGPVKGISWPNTCSFAAADISAVAYALGVCNWIVSIAAGAAEGTGPGQYPPVGLCVALNCVRAAVRFKLGEWTADADERLKLNTGTTASFHIFWAEGQLLVRDAVLDAAAAALQMLPRSANQADNNIPAGGPIQSLPNMVNPLGAAAILVQWAPSQAIIEILHGLVENSLGVKVASIVLPSVPQQRLADQHHFKEDDGASSPWLGKRGEVFTALAALLAMQMMAVRAFFLHRSAHGIPAALILAWAVANESKTAIVAWGMETVSVRFPLEASEERAADAYAAAMRDYQQVAGMLGARIVARTVDEIIAFLVGQNDAWHEAHQATARALLVQCESYIAYAAGYISAYSAQANSKYSSVEARSMSRLPKATPWNAGFAQGESGCRVFRRAGAQYTTTGAALADQARLQQMEDASRRADQRWTLAAQQAAIAGQPVPPAPEQRRVRFRRRAPTRFVIGERVLCQLTRNNRGDVIANREESCWWENERERRSGAAAHARRRSSRPSGRCPPSATRPERSLSDLAAEDLRWERLLCDPDRQPVLWRRVRGGRVSAVPDGRRHGDGRLRLLFPRSRGPRCQARRGGEAAGPCPAAPGGEGRDCDDAAARGRERAGVADFLRARREGMPMHKALVYNMKAAALGPARAELCAWRRQEAREAIAECRAAVALASPALAKGRRCSDRELVELGDTRSASELCHKLGHALEILEANSRACGEGDEVLGEYGQLLAEGAGCAADTRRATGQLAAARRSKYPLEHAASRLSAVCARVCGGACPPTRARRPPASPPPTPRGRPAGPDPLEV</sequence>
<comment type="caution">
    <text evidence="2">The sequence shown here is derived from an EMBL/GenBank/DDBJ whole genome shotgun (WGS) entry which is preliminary data.</text>
</comment>